<organism evidence="1 2">
    <name type="scientific">Sphingomonas longa</name>
    <dbReference type="NCBI Taxonomy" id="2778730"/>
    <lineage>
        <taxon>Bacteria</taxon>
        <taxon>Pseudomonadati</taxon>
        <taxon>Pseudomonadota</taxon>
        <taxon>Alphaproteobacteria</taxon>
        <taxon>Sphingomonadales</taxon>
        <taxon>Sphingomonadaceae</taxon>
        <taxon>Sphingomonas</taxon>
    </lineage>
</organism>
<protein>
    <submittedName>
        <fullName evidence="1">Uncharacterized protein</fullName>
    </submittedName>
</protein>
<dbReference type="Proteomes" id="UP000763641">
    <property type="component" value="Unassembled WGS sequence"/>
</dbReference>
<gene>
    <name evidence="1" type="ORF">ILT43_16425</name>
</gene>
<keyword evidence="2" id="KW-1185">Reference proteome</keyword>
<proteinExistence type="predicted"/>
<evidence type="ECO:0000313" key="1">
    <source>
        <dbReference type="EMBL" id="MBM6577969.1"/>
    </source>
</evidence>
<dbReference type="EMBL" id="JAFEMC010000005">
    <property type="protein sequence ID" value="MBM6577969.1"/>
    <property type="molecule type" value="Genomic_DNA"/>
</dbReference>
<reference evidence="1 2" key="1">
    <citation type="submission" date="2020-12" db="EMBL/GenBank/DDBJ databases">
        <title>Sphingomonas sp.</title>
        <authorList>
            <person name="Kim M.K."/>
        </authorList>
    </citation>
    <scope>NUCLEOTIDE SEQUENCE [LARGE SCALE GENOMIC DNA]</scope>
    <source>
        <strain evidence="1 2">BT552</strain>
    </source>
</reference>
<sequence>MFRTIMLSVQVAAQVPVAPPTVPAPDIIVTGERPATKDEVRRKVERVLPPLSFDHPLARFTVPVCPGVVGLARPSAQAIVDRIGVIADEVGLRVGEPGCDPNLLVLIVPDSRVTVRRLASRRQGVVAAQSLADVRRIVAEPGAARAWVEAEVRSRDGTPLYLGAGGPPELAIESPSRVALSFRRDIVAAYIVIDAASVAGRDTTQIADYAAMRGLADGRSGLAAAGDSILATFTPDGDTRAPATLTAIDRGVLRGLYSGQGNRASVNTSSSIVATIVGGGGK</sequence>
<name>A0ABS2DAJ7_9SPHN</name>
<accession>A0ABS2DAJ7</accession>
<evidence type="ECO:0000313" key="2">
    <source>
        <dbReference type="Proteomes" id="UP000763641"/>
    </source>
</evidence>
<dbReference type="RefSeq" id="WP_204200066.1">
    <property type="nucleotide sequence ID" value="NZ_JAFEMC010000005.1"/>
</dbReference>
<comment type="caution">
    <text evidence="1">The sequence shown here is derived from an EMBL/GenBank/DDBJ whole genome shotgun (WGS) entry which is preliminary data.</text>
</comment>